<proteinExistence type="predicted"/>
<protein>
    <submittedName>
        <fullName evidence="1">Uncharacterized protein</fullName>
    </submittedName>
</protein>
<accession>A0A2X0XZK0</accession>
<organism evidence="1 2">
    <name type="scientific">Lysinibacillus capsici</name>
    <dbReference type="NCBI Taxonomy" id="2115968"/>
    <lineage>
        <taxon>Bacteria</taxon>
        <taxon>Bacillati</taxon>
        <taxon>Bacillota</taxon>
        <taxon>Bacilli</taxon>
        <taxon>Bacillales</taxon>
        <taxon>Bacillaceae</taxon>
        <taxon>Lysinibacillus</taxon>
    </lineage>
</organism>
<reference evidence="1 2" key="1">
    <citation type="submission" date="2018-06" db="EMBL/GenBank/DDBJ databases">
        <authorList>
            <consortium name="Pathogen Informatics"/>
            <person name="Doyle S."/>
        </authorList>
    </citation>
    <scope>NUCLEOTIDE SEQUENCE [LARGE SCALE GENOMIC DNA]</scope>
    <source>
        <strain evidence="1 2">NCTC7582</strain>
    </source>
</reference>
<evidence type="ECO:0000313" key="1">
    <source>
        <dbReference type="EMBL" id="SPT99138.1"/>
    </source>
</evidence>
<dbReference type="AlphaFoldDB" id="A0A2X0XZK0"/>
<evidence type="ECO:0000313" key="2">
    <source>
        <dbReference type="Proteomes" id="UP000251431"/>
    </source>
</evidence>
<dbReference type="EMBL" id="UAQE01000001">
    <property type="protein sequence ID" value="SPT99138.1"/>
    <property type="molecule type" value="Genomic_DNA"/>
</dbReference>
<name>A0A2X0XZK0_9BACI</name>
<gene>
    <name evidence="1" type="ORF">NCTC7582_02100</name>
</gene>
<dbReference type="RefSeq" id="WP_181574638.1">
    <property type="nucleotide sequence ID" value="NZ_UAQE01000001.1"/>
</dbReference>
<sequence length="46" mass="5501">MMQVYCNDENGINEWLTEYHDSVEVIDVKIAMNNDGEYIMVVYRKK</sequence>
<dbReference type="Proteomes" id="UP000251431">
    <property type="component" value="Unassembled WGS sequence"/>
</dbReference>